<dbReference type="AlphaFoldDB" id="A0A6A4GI04"/>
<accession>A0A6A4GI04</accession>
<reference evidence="1" key="1">
    <citation type="journal article" date="2019" name="Environ. Microbiol.">
        <title>Fungal ecological strategies reflected in gene transcription - a case study of two litter decomposers.</title>
        <authorList>
            <person name="Barbi F."/>
            <person name="Kohler A."/>
            <person name="Barry K."/>
            <person name="Baskaran P."/>
            <person name="Daum C."/>
            <person name="Fauchery L."/>
            <person name="Ihrmark K."/>
            <person name="Kuo A."/>
            <person name="LaButti K."/>
            <person name="Lipzen A."/>
            <person name="Morin E."/>
            <person name="Grigoriev I.V."/>
            <person name="Henrissat B."/>
            <person name="Lindahl B."/>
            <person name="Martin F."/>
        </authorList>
    </citation>
    <scope>NUCLEOTIDE SEQUENCE</scope>
    <source>
        <strain evidence="1">JB14</strain>
    </source>
</reference>
<dbReference type="SUPFAM" id="SSF52540">
    <property type="entry name" value="P-loop containing nucleoside triphosphate hydrolases"/>
    <property type="match status" value="1"/>
</dbReference>
<evidence type="ECO:0000313" key="2">
    <source>
        <dbReference type="Proteomes" id="UP000799118"/>
    </source>
</evidence>
<organism evidence="1 2">
    <name type="scientific">Gymnopus androsaceus JB14</name>
    <dbReference type="NCBI Taxonomy" id="1447944"/>
    <lineage>
        <taxon>Eukaryota</taxon>
        <taxon>Fungi</taxon>
        <taxon>Dikarya</taxon>
        <taxon>Basidiomycota</taxon>
        <taxon>Agaricomycotina</taxon>
        <taxon>Agaricomycetes</taxon>
        <taxon>Agaricomycetidae</taxon>
        <taxon>Agaricales</taxon>
        <taxon>Marasmiineae</taxon>
        <taxon>Omphalotaceae</taxon>
        <taxon>Gymnopus</taxon>
    </lineage>
</organism>
<dbReference type="PANTHER" id="PTHR35205:SF1">
    <property type="entry name" value="ZU5 DOMAIN-CONTAINING PROTEIN"/>
    <property type="match status" value="1"/>
</dbReference>
<protein>
    <submittedName>
        <fullName evidence="1">Uncharacterized protein</fullName>
    </submittedName>
</protein>
<name>A0A6A4GI04_9AGAR</name>
<dbReference type="PANTHER" id="PTHR35205">
    <property type="entry name" value="NB-ARC AND TPR DOMAIN PROTEIN"/>
    <property type="match status" value="1"/>
</dbReference>
<proteinExistence type="predicted"/>
<sequence length="488" mass="54159">MASSAQMFAGASNLTFIDSIFTTGNVRYHGAPQATNYDEVLSISNVLLCPPPSQYFVGREGTLTELFKTFSTPVVTIWGTDVDMLRDFVRQNLDYSPIFLDASSCQALDKAYTEMVKYQALPAKLLLVLENADTSLILEDYITTFINVPILVTGTDSAIASFASNADCVFHLPESPDYQVVKNIVHFITKCFTCGQHVITLVANGGSGKTQVVLQFVAKNTSRFSNIWFFDASSEATLTANFKELGKAAGVGEEVKDACNFLARIHENWLCIFDNADDKQLYLKDYIPNCRHGNIIITSRLMEASQMDSPGCHIDFGDLDKEDAIELLLKHAHNENSRSNINLASQIVDALGCHALAVSTAGAYVHTTATCSLANYLARFNRKRREILTYRMGALDQYQRTVFSAFQLSFEQLSQPAQFLMQICASLHPTAIPMEMFTRAAAFTGSDTHLADVDPPTKVITLMREFLSLFEEEDSWDDRYKPDSSIAT</sequence>
<dbReference type="OrthoDB" id="4487085at2759"/>
<dbReference type="GO" id="GO:0043531">
    <property type="term" value="F:ADP binding"/>
    <property type="evidence" value="ECO:0007669"/>
    <property type="project" value="InterPro"/>
</dbReference>
<evidence type="ECO:0000313" key="1">
    <source>
        <dbReference type="EMBL" id="KAE9385269.1"/>
    </source>
</evidence>
<dbReference type="InterPro" id="IPR027417">
    <property type="entry name" value="P-loop_NTPase"/>
</dbReference>
<dbReference type="Gene3D" id="3.40.50.300">
    <property type="entry name" value="P-loop containing nucleotide triphosphate hydrolases"/>
    <property type="match status" value="1"/>
</dbReference>
<dbReference type="Proteomes" id="UP000799118">
    <property type="component" value="Unassembled WGS sequence"/>
</dbReference>
<gene>
    <name evidence="1" type="ORF">BT96DRAFT_982095</name>
</gene>
<dbReference type="EMBL" id="ML770008">
    <property type="protein sequence ID" value="KAE9385269.1"/>
    <property type="molecule type" value="Genomic_DNA"/>
</dbReference>
<keyword evidence="2" id="KW-1185">Reference proteome</keyword>